<dbReference type="EMBL" id="CM002297">
    <property type="protein sequence ID" value="ESW07531.1"/>
    <property type="molecule type" value="Genomic_DNA"/>
</dbReference>
<keyword evidence="7" id="KW-1185">Reference proteome</keyword>
<dbReference type="GO" id="GO:0008252">
    <property type="term" value="F:nucleotidase activity"/>
    <property type="evidence" value="ECO:0007669"/>
    <property type="project" value="InterPro"/>
</dbReference>
<protein>
    <recommendedName>
        <fullName evidence="5">Survival protein SurE-like phosphatase/nucleotidase domain-containing protein</fullName>
    </recommendedName>
</protein>
<dbReference type="HAMAP" id="MF_00060">
    <property type="entry name" value="SurE"/>
    <property type="match status" value="1"/>
</dbReference>
<accession>V7ATJ5</accession>
<evidence type="ECO:0000256" key="4">
    <source>
        <dbReference type="SAM" id="MobiDB-lite"/>
    </source>
</evidence>
<dbReference type="OMA" id="SKLCWQA"/>
<dbReference type="Pfam" id="PF01975">
    <property type="entry name" value="SurE"/>
    <property type="match status" value="1"/>
</dbReference>
<dbReference type="PANTHER" id="PTHR30457:SF5">
    <property type="entry name" value="OS01G0709400 PROTEIN"/>
    <property type="match status" value="1"/>
</dbReference>
<dbReference type="PhylomeDB" id="V7ATJ5"/>
<gene>
    <name evidence="6" type="ORF">PHAVU_010G137700g</name>
</gene>
<dbReference type="SMR" id="V7ATJ5"/>
<dbReference type="AlphaFoldDB" id="V7ATJ5"/>
<keyword evidence="3" id="KW-0378">Hydrolase</keyword>
<dbReference type="OrthoDB" id="202825at2759"/>
<proteinExistence type="inferred from homology"/>
<evidence type="ECO:0000256" key="3">
    <source>
        <dbReference type="ARBA" id="ARBA00022801"/>
    </source>
</evidence>
<dbReference type="eggNOG" id="ENOG502QQ6E">
    <property type="taxonomic scope" value="Eukaryota"/>
</dbReference>
<reference evidence="7" key="1">
    <citation type="journal article" date="2014" name="Nat. Genet.">
        <title>A reference genome for common bean and genome-wide analysis of dual domestications.</title>
        <authorList>
            <person name="Schmutz J."/>
            <person name="McClean P.E."/>
            <person name="Mamidi S."/>
            <person name="Wu G.A."/>
            <person name="Cannon S.B."/>
            <person name="Grimwood J."/>
            <person name="Jenkins J."/>
            <person name="Shu S."/>
            <person name="Song Q."/>
            <person name="Chavarro C."/>
            <person name="Torres-Torres M."/>
            <person name="Geffroy V."/>
            <person name="Moghaddam S.M."/>
            <person name="Gao D."/>
            <person name="Abernathy B."/>
            <person name="Barry K."/>
            <person name="Blair M."/>
            <person name="Brick M.A."/>
            <person name="Chovatia M."/>
            <person name="Gepts P."/>
            <person name="Goodstein D.M."/>
            <person name="Gonzales M."/>
            <person name="Hellsten U."/>
            <person name="Hyten D.L."/>
            <person name="Jia G."/>
            <person name="Kelly J.D."/>
            <person name="Kudrna D."/>
            <person name="Lee R."/>
            <person name="Richard M.M."/>
            <person name="Miklas P.N."/>
            <person name="Osorno J.M."/>
            <person name="Rodrigues J."/>
            <person name="Thareau V."/>
            <person name="Urrea C.A."/>
            <person name="Wang M."/>
            <person name="Yu Y."/>
            <person name="Zhang M."/>
            <person name="Wing R.A."/>
            <person name="Cregan P.B."/>
            <person name="Rokhsar D.S."/>
            <person name="Jackson S.A."/>
        </authorList>
    </citation>
    <scope>NUCLEOTIDE SEQUENCE [LARGE SCALE GENOMIC DNA]</scope>
    <source>
        <strain evidence="7">cv. G19833</strain>
    </source>
</reference>
<dbReference type="SUPFAM" id="SSF64167">
    <property type="entry name" value="SurE-like"/>
    <property type="match status" value="1"/>
</dbReference>
<evidence type="ECO:0000313" key="6">
    <source>
        <dbReference type="EMBL" id="ESW07531.1"/>
    </source>
</evidence>
<name>V7ATJ5_PHAVU</name>
<keyword evidence="2" id="KW-0479">Metal-binding</keyword>
<evidence type="ECO:0000256" key="1">
    <source>
        <dbReference type="ARBA" id="ARBA00011062"/>
    </source>
</evidence>
<feature type="compositionally biased region" description="Polar residues" evidence="4">
    <location>
        <begin position="1"/>
        <end position="12"/>
    </location>
</feature>
<evidence type="ECO:0000313" key="7">
    <source>
        <dbReference type="Proteomes" id="UP000000226"/>
    </source>
</evidence>
<organism evidence="6 7">
    <name type="scientific">Phaseolus vulgaris</name>
    <name type="common">Kidney bean</name>
    <name type="synonym">French bean</name>
    <dbReference type="NCBI Taxonomy" id="3885"/>
    <lineage>
        <taxon>Eukaryota</taxon>
        <taxon>Viridiplantae</taxon>
        <taxon>Streptophyta</taxon>
        <taxon>Embryophyta</taxon>
        <taxon>Tracheophyta</taxon>
        <taxon>Spermatophyta</taxon>
        <taxon>Magnoliopsida</taxon>
        <taxon>eudicotyledons</taxon>
        <taxon>Gunneridae</taxon>
        <taxon>Pentapetalae</taxon>
        <taxon>rosids</taxon>
        <taxon>fabids</taxon>
        <taxon>Fabales</taxon>
        <taxon>Fabaceae</taxon>
        <taxon>Papilionoideae</taxon>
        <taxon>50 kb inversion clade</taxon>
        <taxon>NPAAA clade</taxon>
        <taxon>indigoferoid/millettioid clade</taxon>
        <taxon>Phaseoleae</taxon>
        <taxon>Phaseolus</taxon>
    </lineage>
</organism>
<feature type="region of interest" description="Disordered" evidence="4">
    <location>
        <begin position="1"/>
        <end position="55"/>
    </location>
</feature>
<evidence type="ECO:0000256" key="2">
    <source>
        <dbReference type="ARBA" id="ARBA00022723"/>
    </source>
</evidence>
<feature type="domain" description="Survival protein SurE-like phosphatase/nucleotidase" evidence="5">
    <location>
        <begin position="66"/>
        <end position="258"/>
    </location>
</feature>
<dbReference type="STRING" id="3885.V7ATJ5"/>
<dbReference type="Gene3D" id="3.40.1210.10">
    <property type="entry name" value="Survival protein SurE-like phosphatase/nucleotidase"/>
    <property type="match status" value="1"/>
</dbReference>
<dbReference type="PANTHER" id="PTHR30457">
    <property type="entry name" value="5'-NUCLEOTIDASE SURE"/>
    <property type="match status" value="1"/>
</dbReference>
<dbReference type="GO" id="GO:0046872">
    <property type="term" value="F:metal ion binding"/>
    <property type="evidence" value="ECO:0007669"/>
    <property type="project" value="UniProtKB-KW"/>
</dbReference>
<dbReference type="InterPro" id="IPR036523">
    <property type="entry name" value="SurE-like_sf"/>
</dbReference>
<dbReference type="Gramene" id="ESW07531">
    <property type="protein sequence ID" value="ESW07531"/>
    <property type="gene ID" value="PHAVU_010G137700g"/>
</dbReference>
<comment type="similarity">
    <text evidence="1">Belongs to the SurE nucleotidase family.</text>
</comment>
<dbReference type="Proteomes" id="UP000000226">
    <property type="component" value="Chromosome 10"/>
</dbReference>
<evidence type="ECO:0000259" key="5">
    <source>
        <dbReference type="Pfam" id="PF01975"/>
    </source>
</evidence>
<sequence length="388" mass="41358">MTTSSGSVNNAMPTGLQEVLLNRKRTEQQQEEEPNNNAQPSISSSQLFSPAGDAVAGDSSISKPIVLVTNSDGIESPGLTFLVQALVGLGLYDVHVCVPQSDKSVSGHSLTLGETVEASSALIDGATAFEVSGTPVDCISLALSGALFSWSKPVLVISGINRGSSCGHLMFYSGVVAGAREALLCGVPSLSISLNWKKDESQETDFKDAVELCLPLINAAIRDALQGTFPKSCFLSIEIPTSPLNSKGFKLTKQSMWRSTPNWQAVSTSRYPPGHFLASKQGFGLQFAQIGRDASAAGAARRLTTQKKNLEIVESIGAAGKSDSNRVKKYFRLQFLDKQQEDIDDDLDYRALESGYVAVTPLSLSPHTETDIQTAASHWLSSVLAGEQ</sequence>
<dbReference type="InterPro" id="IPR002828">
    <property type="entry name" value="SurE-like_Pase/nucleotidase"/>
</dbReference>
<dbReference type="InterPro" id="IPR030048">
    <property type="entry name" value="SurE"/>
</dbReference>